<accession>A0A9E5A5X6</accession>
<dbReference type="GO" id="GO:0016020">
    <property type="term" value="C:membrane"/>
    <property type="evidence" value="ECO:0007669"/>
    <property type="project" value="UniProtKB-SubCell"/>
</dbReference>
<evidence type="ECO:0000256" key="5">
    <source>
        <dbReference type="ARBA" id="ARBA00023136"/>
    </source>
</evidence>
<feature type="transmembrane region" description="Helical" evidence="6">
    <location>
        <begin position="181"/>
        <end position="204"/>
    </location>
</feature>
<keyword evidence="3 6" id="KW-0812">Transmembrane</keyword>
<reference evidence="8" key="1">
    <citation type="submission" date="2022-12" db="EMBL/GenBank/DDBJ databases">
        <title>Reclassification of two methanogenic archaea species isolated from the Kolyma lowland permafrost.</title>
        <authorList>
            <person name="Trubitsyn V.E."/>
            <person name="Rivkina E.M."/>
            <person name="Shcherbakova V.A."/>
        </authorList>
    </citation>
    <scope>NUCLEOTIDE SEQUENCE</scope>
    <source>
        <strain evidence="7">M2</strain>
        <strain evidence="8">MK4</strain>
    </source>
</reference>
<dbReference type="EMBL" id="JAPVES010000030">
    <property type="protein sequence ID" value="MCZ3372183.1"/>
    <property type="molecule type" value="Genomic_DNA"/>
</dbReference>
<feature type="transmembrane region" description="Helical" evidence="6">
    <location>
        <begin position="216"/>
        <end position="238"/>
    </location>
</feature>
<keyword evidence="2" id="KW-0813">Transport</keyword>
<comment type="subcellular location">
    <subcellularLocation>
        <location evidence="1">Membrane</location>
        <topology evidence="1">Multi-pass membrane protein</topology>
    </subcellularLocation>
</comment>
<keyword evidence="4 6" id="KW-1133">Transmembrane helix</keyword>
<dbReference type="Proteomes" id="UP001074446">
    <property type="component" value="Unassembled WGS sequence"/>
</dbReference>
<dbReference type="InterPro" id="IPR002293">
    <property type="entry name" value="AA/rel_permease1"/>
</dbReference>
<feature type="transmembrane region" description="Helical" evidence="6">
    <location>
        <begin position="297"/>
        <end position="329"/>
    </location>
</feature>
<feature type="transmembrane region" description="Helical" evidence="6">
    <location>
        <begin position="250"/>
        <end position="277"/>
    </location>
</feature>
<feature type="transmembrane region" description="Helical" evidence="6">
    <location>
        <begin position="30"/>
        <end position="54"/>
    </location>
</feature>
<evidence type="ECO:0000256" key="6">
    <source>
        <dbReference type="SAM" id="Phobius"/>
    </source>
</evidence>
<dbReference type="PANTHER" id="PTHR43243:SF4">
    <property type="entry name" value="CATIONIC AMINO ACID TRANSPORTER 4"/>
    <property type="match status" value="1"/>
</dbReference>
<dbReference type="EMBL" id="JAPVER010000018">
    <property type="protein sequence ID" value="MCZ3364432.1"/>
    <property type="molecule type" value="Genomic_DNA"/>
</dbReference>
<name>A0A9E5A5X6_9EURY</name>
<dbReference type="PIRSF" id="PIRSF006060">
    <property type="entry name" value="AA_transporter"/>
    <property type="match status" value="1"/>
</dbReference>
<protein>
    <submittedName>
        <fullName evidence="8">Amino acid permease</fullName>
    </submittedName>
</protein>
<organism evidence="8">
    <name type="scientific">Methanobacterium veterum</name>
    <dbReference type="NCBI Taxonomy" id="408577"/>
    <lineage>
        <taxon>Archaea</taxon>
        <taxon>Methanobacteriati</taxon>
        <taxon>Methanobacteriota</taxon>
        <taxon>Methanomada group</taxon>
        <taxon>Methanobacteria</taxon>
        <taxon>Methanobacteriales</taxon>
        <taxon>Methanobacteriaceae</taxon>
        <taxon>Methanobacterium</taxon>
    </lineage>
</organism>
<dbReference type="GO" id="GO:0015171">
    <property type="term" value="F:amino acid transmembrane transporter activity"/>
    <property type="evidence" value="ECO:0007669"/>
    <property type="project" value="TreeGrafter"/>
</dbReference>
<dbReference type="Proteomes" id="UP001068021">
    <property type="component" value="Unassembled WGS sequence"/>
</dbReference>
<evidence type="ECO:0000313" key="7">
    <source>
        <dbReference type="EMBL" id="MCZ3364432.1"/>
    </source>
</evidence>
<proteinExistence type="predicted"/>
<evidence type="ECO:0000256" key="2">
    <source>
        <dbReference type="ARBA" id="ARBA00022448"/>
    </source>
</evidence>
<keyword evidence="5 6" id="KW-0472">Membrane</keyword>
<dbReference type="AlphaFoldDB" id="A0A9E5A5X6"/>
<feature type="transmembrane region" description="Helical" evidence="6">
    <location>
        <begin position="60"/>
        <end position="81"/>
    </location>
</feature>
<gene>
    <name evidence="8" type="ORF">O3H35_06015</name>
    <name evidence="7" type="ORF">O3H54_00915</name>
</gene>
<dbReference type="RefSeq" id="WP_048081228.1">
    <property type="nucleotide sequence ID" value="NZ_JAPVER010000018.1"/>
</dbReference>
<feature type="transmembrane region" description="Helical" evidence="6">
    <location>
        <begin position="350"/>
        <end position="371"/>
    </location>
</feature>
<evidence type="ECO:0000313" key="9">
    <source>
        <dbReference type="Proteomes" id="UP001068021"/>
    </source>
</evidence>
<feature type="transmembrane region" description="Helical" evidence="6">
    <location>
        <begin position="156"/>
        <end position="174"/>
    </location>
</feature>
<evidence type="ECO:0000256" key="4">
    <source>
        <dbReference type="ARBA" id="ARBA00022989"/>
    </source>
</evidence>
<evidence type="ECO:0000256" key="1">
    <source>
        <dbReference type="ARBA" id="ARBA00004141"/>
    </source>
</evidence>
<sequence length="481" mass="51239">MCSLFHKKDIEECLHLNTCNQKLKRSLGPIGLIIMGIGAIVGAGIFIVTGVASVTSGPALILSFVIAGMACGLTALCYAEMASMITVAGGIYTYTHVTMGEIWAWMIGWTGILQYIIAASAVAIGWSSYTSGFFSSMGFSLPEIITSSPLNGSGLINLPALLIVALLTGILVLGAKESAKVNAVIVIIKLAVIGLFIVIGAQFINPVNYHPFAPNGLAGVLQGAAMVFFAYVGFDTVASAAEETKNPQKALPIGIIGSLAVCSLLYIIVTAIITGMVPYTTFEGNAAPVQLALQSVGINWATAVVTVGAIAGLTTVILVSMFVVPRLLFAMSRDQLLPKRLTKVHPNFKSPITSIILVGVISSLISAFLPLEGIFELVNISALTAFIFLALSVIILRKQRPDIKRKFKCPLVPAIPIISIIACLGLITQLKLLTIEVFGAWLLAGLTFYFIFRRYKKYATNKDSNLLKKEIHTVTKEISAK</sequence>
<feature type="transmembrane region" description="Helical" evidence="6">
    <location>
        <begin position="433"/>
        <end position="452"/>
    </location>
</feature>
<dbReference type="Pfam" id="PF13520">
    <property type="entry name" value="AA_permease_2"/>
    <property type="match status" value="1"/>
</dbReference>
<keyword evidence="9" id="KW-1185">Reference proteome</keyword>
<dbReference type="Gene3D" id="1.20.1740.10">
    <property type="entry name" value="Amino acid/polyamine transporter I"/>
    <property type="match status" value="1"/>
</dbReference>
<dbReference type="PANTHER" id="PTHR43243">
    <property type="entry name" value="INNER MEMBRANE TRANSPORTER YGJI-RELATED"/>
    <property type="match status" value="1"/>
</dbReference>
<evidence type="ECO:0000256" key="3">
    <source>
        <dbReference type="ARBA" id="ARBA00022692"/>
    </source>
</evidence>
<feature type="transmembrane region" description="Helical" evidence="6">
    <location>
        <begin position="377"/>
        <end position="397"/>
    </location>
</feature>
<feature type="transmembrane region" description="Helical" evidence="6">
    <location>
        <begin position="102"/>
        <end position="126"/>
    </location>
</feature>
<comment type="caution">
    <text evidence="8">The sequence shown here is derived from an EMBL/GenBank/DDBJ whole genome shotgun (WGS) entry which is preliminary data.</text>
</comment>
<evidence type="ECO:0000313" key="8">
    <source>
        <dbReference type="EMBL" id="MCZ3372183.1"/>
    </source>
</evidence>
<feature type="transmembrane region" description="Helical" evidence="6">
    <location>
        <begin position="409"/>
        <end position="427"/>
    </location>
</feature>